<dbReference type="InterPro" id="IPR004864">
    <property type="entry name" value="LEA_2"/>
</dbReference>
<evidence type="ECO:0000256" key="1">
    <source>
        <dbReference type="ARBA" id="ARBA00004167"/>
    </source>
</evidence>
<feature type="region of interest" description="Disordered" evidence="5">
    <location>
        <begin position="1"/>
        <end position="24"/>
    </location>
</feature>
<sequence length="238" mass="25239">MEKFEHPISAQRPLPRSGSRGGAEEEAGDIHGLIAIEDYSSAAFPRRIRRCLLLCGLCAAVLLFLGVVAIILSFTVFLVHDPTLSMNAVYVHRLGISGDGTPLRPLSSNATMVADISVRNRNAGALRFGESLTKFTLEGKDVGSWMSPGARVPARETVKMNVTGSVAADRVVLPDSAAVLVRAGILRVTSRTAVVGRVDVLGMFKRNVGVSMVCTLSLSAASRTATFAGGRDCVTDLK</sequence>
<protein>
    <recommendedName>
        <fullName evidence="7">Late embryogenesis abundant protein LEA-2 subgroup domain-containing protein</fullName>
    </recommendedName>
</protein>
<dbReference type="GO" id="GO:0016020">
    <property type="term" value="C:membrane"/>
    <property type="evidence" value="ECO:0007669"/>
    <property type="project" value="UniProtKB-SubCell"/>
</dbReference>
<proteinExistence type="predicted"/>
<evidence type="ECO:0000259" key="7">
    <source>
        <dbReference type="Pfam" id="PF03168"/>
    </source>
</evidence>
<evidence type="ECO:0000256" key="2">
    <source>
        <dbReference type="ARBA" id="ARBA00022692"/>
    </source>
</evidence>
<dbReference type="Proteomes" id="UP000236161">
    <property type="component" value="Unassembled WGS sequence"/>
</dbReference>
<dbReference type="InterPro" id="IPR044839">
    <property type="entry name" value="NDR1-like"/>
</dbReference>
<keyword evidence="2 6" id="KW-0812">Transmembrane</keyword>
<name>A0A2I0B6H4_9ASPA</name>
<organism evidence="8 9">
    <name type="scientific">Apostasia shenzhenica</name>
    <dbReference type="NCBI Taxonomy" id="1088818"/>
    <lineage>
        <taxon>Eukaryota</taxon>
        <taxon>Viridiplantae</taxon>
        <taxon>Streptophyta</taxon>
        <taxon>Embryophyta</taxon>
        <taxon>Tracheophyta</taxon>
        <taxon>Spermatophyta</taxon>
        <taxon>Magnoliopsida</taxon>
        <taxon>Liliopsida</taxon>
        <taxon>Asparagales</taxon>
        <taxon>Orchidaceae</taxon>
        <taxon>Apostasioideae</taxon>
        <taxon>Apostasia</taxon>
    </lineage>
</organism>
<evidence type="ECO:0000313" key="9">
    <source>
        <dbReference type="Proteomes" id="UP000236161"/>
    </source>
</evidence>
<keyword evidence="4 6" id="KW-0472">Membrane</keyword>
<dbReference type="PANTHER" id="PTHR31234:SF65">
    <property type="entry name" value="LATE EMBRYOGENESIS ABUNDANT PROTEIN, LEA_2 SUBGROUP"/>
    <property type="match status" value="1"/>
</dbReference>
<comment type="subcellular location">
    <subcellularLocation>
        <location evidence="1">Membrane</location>
        <topology evidence="1">Single-pass membrane protein</topology>
    </subcellularLocation>
</comment>
<evidence type="ECO:0000313" key="8">
    <source>
        <dbReference type="EMBL" id="PKA63380.1"/>
    </source>
</evidence>
<feature type="transmembrane region" description="Helical" evidence="6">
    <location>
        <begin position="51"/>
        <end position="79"/>
    </location>
</feature>
<evidence type="ECO:0000256" key="5">
    <source>
        <dbReference type="SAM" id="MobiDB-lite"/>
    </source>
</evidence>
<dbReference type="PANTHER" id="PTHR31234">
    <property type="entry name" value="LATE EMBRYOGENESIS ABUNDANT (LEA) HYDROXYPROLINE-RICH GLYCOPROTEIN FAMILY"/>
    <property type="match status" value="1"/>
</dbReference>
<evidence type="ECO:0000256" key="6">
    <source>
        <dbReference type="SAM" id="Phobius"/>
    </source>
</evidence>
<dbReference type="GO" id="GO:0098542">
    <property type="term" value="P:defense response to other organism"/>
    <property type="evidence" value="ECO:0007669"/>
    <property type="project" value="InterPro"/>
</dbReference>
<dbReference type="AlphaFoldDB" id="A0A2I0B6H4"/>
<keyword evidence="3 6" id="KW-1133">Transmembrane helix</keyword>
<dbReference type="OrthoDB" id="764273at2759"/>
<dbReference type="STRING" id="1088818.A0A2I0B6H4"/>
<dbReference type="EMBL" id="KZ451908">
    <property type="protein sequence ID" value="PKA63380.1"/>
    <property type="molecule type" value="Genomic_DNA"/>
</dbReference>
<accession>A0A2I0B6H4</accession>
<keyword evidence="9" id="KW-1185">Reference proteome</keyword>
<evidence type="ECO:0000256" key="4">
    <source>
        <dbReference type="ARBA" id="ARBA00023136"/>
    </source>
</evidence>
<feature type="domain" description="Late embryogenesis abundant protein LEA-2 subgroup" evidence="7">
    <location>
        <begin position="116"/>
        <end position="212"/>
    </location>
</feature>
<gene>
    <name evidence="8" type="ORF">AXF42_Ash005275</name>
</gene>
<dbReference type="Pfam" id="PF03168">
    <property type="entry name" value="LEA_2"/>
    <property type="match status" value="1"/>
</dbReference>
<reference evidence="8 9" key="1">
    <citation type="journal article" date="2017" name="Nature">
        <title>The Apostasia genome and the evolution of orchids.</title>
        <authorList>
            <person name="Zhang G.Q."/>
            <person name="Liu K.W."/>
            <person name="Li Z."/>
            <person name="Lohaus R."/>
            <person name="Hsiao Y.Y."/>
            <person name="Niu S.C."/>
            <person name="Wang J.Y."/>
            <person name="Lin Y.C."/>
            <person name="Xu Q."/>
            <person name="Chen L.J."/>
            <person name="Yoshida K."/>
            <person name="Fujiwara S."/>
            <person name="Wang Z.W."/>
            <person name="Zhang Y.Q."/>
            <person name="Mitsuda N."/>
            <person name="Wang M."/>
            <person name="Liu G.H."/>
            <person name="Pecoraro L."/>
            <person name="Huang H.X."/>
            <person name="Xiao X.J."/>
            <person name="Lin M."/>
            <person name="Wu X.Y."/>
            <person name="Wu W.L."/>
            <person name="Chen Y.Y."/>
            <person name="Chang S.B."/>
            <person name="Sakamoto S."/>
            <person name="Ohme-Takagi M."/>
            <person name="Yagi M."/>
            <person name="Zeng S.J."/>
            <person name="Shen C.Y."/>
            <person name="Yeh C.M."/>
            <person name="Luo Y.B."/>
            <person name="Tsai W.C."/>
            <person name="Van de Peer Y."/>
            <person name="Liu Z.J."/>
        </authorList>
    </citation>
    <scope>NUCLEOTIDE SEQUENCE [LARGE SCALE GENOMIC DNA]</scope>
    <source>
        <strain evidence="9">cv. Shenzhen</strain>
        <tissue evidence="8">Stem</tissue>
    </source>
</reference>
<evidence type="ECO:0000256" key="3">
    <source>
        <dbReference type="ARBA" id="ARBA00022989"/>
    </source>
</evidence>